<name>A0A0D2NPP3_HYPSF</name>
<feature type="domain" description="DUF6534" evidence="3">
    <location>
        <begin position="181"/>
        <end position="271"/>
    </location>
</feature>
<keyword evidence="2" id="KW-1133">Transmembrane helix</keyword>
<dbReference type="OMA" id="CHLILAY"/>
<dbReference type="PANTHER" id="PTHR40465:SF1">
    <property type="entry name" value="DUF6534 DOMAIN-CONTAINING PROTEIN"/>
    <property type="match status" value="1"/>
</dbReference>
<feature type="transmembrane region" description="Helical" evidence="2">
    <location>
        <begin position="94"/>
        <end position="115"/>
    </location>
</feature>
<evidence type="ECO:0000256" key="2">
    <source>
        <dbReference type="SAM" id="Phobius"/>
    </source>
</evidence>
<proteinExistence type="predicted"/>
<keyword evidence="5" id="KW-1185">Reference proteome</keyword>
<dbReference type="PANTHER" id="PTHR40465">
    <property type="entry name" value="CHROMOSOME 1, WHOLE GENOME SHOTGUN SEQUENCE"/>
    <property type="match status" value="1"/>
</dbReference>
<evidence type="ECO:0000256" key="1">
    <source>
        <dbReference type="SAM" id="MobiDB-lite"/>
    </source>
</evidence>
<feature type="transmembrane region" description="Helical" evidence="2">
    <location>
        <begin position="20"/>
        <end position="43"/>
    </location>
</feature>
<feature type="compositionally biased region" description="Polar residues" evidence="1">
    <location>
        <begin position="346"/>
        <end position="357"/>
    </location>
</feature>
<evidence type="ECO:0000313" key="4">
    <source>
        <dbReference type="EMBL" id="KJA18721.1"/>
    </source>
</evidence>
<protein>
    <recommendedName>
        <fullName evidence="3">DUF6534 domain-containing protein</fullName>
    </recommendedName>
</protein>
<dbReference type="OrthoDB" id="2536347at2759"/>
<feature type="transmembrane region" description="Helical" evidence="2">
    <location>
        <begin position="55"/>
        <end position="88"/>
    </location>
</feature>
<dbReference type="Pfam" id="PF20152">
    <property type="entry name" value="DUF6534"/>
    <property type="match status" value="1"/>
</dbReference>
<evidence type="ECO:0000259" key="3">
    <source>
        <dbReference type="Pfam" id="PF20152"/>
    </source>
</evidence>
<gene>
    <name evidence="4" type="ORF">HYPSUDRAFT_217977</name>
</gene>
<dbReference type="EMBL" id="KN817585">
    <property type="protein sequence ID" value="KJA18721.1"/>
    <property type="molecule type" value="Genomic_DNA"/>
</dbReference>
<reference evidence="5" key="1">
    <citation type="submission" date="2014-04" db="EMBL/GenBank/DDBJ databases">
        <title>Evolutionary Origins and Diversification of the Mycorrhizal Mutualists.</title>
        <authorList>
            <consortium name="DOE Joint Genome Institute"/>
            <consortium name="Mycorrhizal Genomics Consortium"/>
            <person name="Kohler A."/>
            <person name="Kuo A."/>
            <person name="Nagy L.G."/>
            <person name="Floudas D."/>
            <person name="Copeland A."/>
            <person name="Barry K.W."/>
            <person name="Cichocki N."/>
            <person name="Veneault-Fourrey C."/>
            <person name="LaButti K."/>
            <person name="Lindquist E.A."/>
            <person name="Lipzen A."/>
            <person name="Lundell T."/>
            <person name="Morin E."/>
            <person name="Murat C."/>
            <person name="Riley R."/>
            <person name="Ohm R."/>
            <person name="Sun H."/>
            <person name="Tunlid A."/>
            <person name="Henrissat B."/>
            <person name="Grigoriev I.V."/>
            <person name="Hibbett D.S."/>
            <person name="Martin F."/>
        </authorList>
    </citation>
    <scope>NUCLEOTIDE SEQUENCE [LARGE SCALE GENOMIC DNA]</scope>
    <source>
        <strain evidence="5">FD-334 SS-4</strain>
    </source>
</reference>
<keyword evidence="2" id="KW-0472">Membrane</keyword>
<feature type="transmembrane region" description="Helical" evidence="2">
    <location>
        <begin position="127"/>
        <end position="149"/>
    </location>
</feature>
<keyword evidence="2" id="KW-0812">Transmembrane</keyword>
<feature type="transmembrane region" description="Helical" evidence="2">
    <location>
        <begin position="242"/>
        <end position="261"/>
    </location>
</feature>
<sequence>MDGSPTLAEEDAQLHGALAAIQLAALFTWGLHGVLSVQVYNYYKGFPRDPVFLKALVYSIWLIEALHVVLVTRDIFALFIAGFGNFIVLNDLHLLPFTVGILGGLIGLLCHLILAYRVLRISQSWTIAGIVAALALGSSASAIAFGSILFKAKTLQGAERITTSSISALFIVCGLWNGFGAGCDAIIAATTTYYLAKTLQKGQRSTDKIITRIIRLTIETGTITATASIVSIVLYVGFRKQAGTVAIYFIIPTVTMAKLYAISIMATFNNRPDPLSELSGFTTSEYTFDGAGKGGRVPIRQILIAQTVVRQVWPSDTMPMSRASEVFKPASEGLAWKRSETDGDNDSTSQVERSVAS</sequence>
<organism evidence="4 5">
    <name type="scientific">Hypholoma sublateritium (strain FD-334 SS-4)</name>
    <dbReference type="NCBI Taxonomy" id="945553"/>
    <lineage>
        <taxon>Eukaryota</taxon>
        <taxon>Fungi</taxon>
        <taxon>Dikarya</taxon>
        <taxon>Basidiomycota</taxon>
        <taxon>Agaricomycotina</taxon>
        <taxon>Agaricomycetes</taxon>
        <taxon>Agaricomycetidae</taxon>
        <taxon>Agaricales</taxon>
        <taxon>Agaricineae</taxon>
        <taxon>Strophariaceae</taxon>
        <taxon>Hypholoma</taxon>
    </lineage>
</organism>
<feature type="transmembrane region" description="Helical" evidence="2">
    <location>
        <begin position="216"/>
        <end position="236"/>
    </location>
</feature>
<dbReference type="AlphaFoldDB" id="A0A0D2NPP3"/>
<dbReference type="STRING" id="945553.A0A0D2NPP3"/>
<accession>A0A0D2NPP3</accession>
<dbReference type="InterPro" id="IPR045339">
    <property type="entry name" value="DUF6534"/>
</dbReference>
<feature type="transmembrane region" description="Helical" evidence="2">
    <location>
        <begin position="169"/>
        <end position="195"/>
    </location>
</feature>
<feature type="region of interest" description="Disordered" evidence="1">
    <location>
        <begin position="334"/>
        <end position="357"/>
    </location>
</feature>
<evidence type="ECO:0000313" key="5">
    <source>
        <dbReference type="Proteomes" id="UP000054270"/>
    </source>
</evidence>
<dbReference type="Proteomes" id="UP000054270">
    <property type="component" value="Unassembled WGS sequence"/>
</dbReference>